<dbReference type="SUPFAM" id="SSF55961">
    <property type="entry name" value="Bet v1-like"/>
    <property type="match status" value="1"/>
</dbReference>
<proteinExistence type="inferred from homology"/>
<feature type="domain" description="Activator of Hsp90 ATPase homologue 1/2-like C-terminal" evidence="2">
    <location>
        <begin position="26"/>
        <end position="140"/>
    </location>
</feature>
<evidence type="ECO:0000259" key="2">
    <source>
        <dbReference type="Pfam" id="PF08327"/>
    </source>
</evidence>
<keyword evidence="4" id="KW-1185">Reference proteome</keyword>
<dbReference type="CDD" id="cd08899">
    <property type="entry name" value="SRPBCC_CalC_Aha1-like_6"/>
    <property type="match status" value="1"/>
</dbReference>
<dbReference type="Pfam" id="PF08327">
    <property type="entry name" value="AHSA1"/>
    <property type="match status" value="1"/>
</dbReference>
<dbReference type="Gene3D" id="3.30.530.20">
    <property type="match status" value="1"/>
</dbReference>
<dbReference type="EMBL" id="CP049934">
    <property type="protein sequence ID" value="QIM15172.1"/>
    <property type="molecule type" value="Genomic_DNA"/>
</dbReference>
<dbReference type="RefSeq" id="WP_166321110.1">
    <property type="nucleotide sequence ID" value="NZ_CP049934.1"/>
</dbReference>
<accession>A0A6G8FGM0</accession>
<name>A0A6G8FGM0_9MICO</name>
<dbReference type="KEGG" id="lins:G7067_00040"/>
<comment type="similarity">
    <text evidence="1">Belongs to the AHA1 family.</text>
</comment>
<organism evidence="3 4">
    <name type="scientific">Leucobacter insecticola</name>
    <dbReference type="NCBI Taxonomy" id="2714934"/>
    <lineage>
        <taxon>Bacteria</taxon>
        <taxon>Bacillati</taxon>
        <taxon>Actinomycetota</taxon>
        <taxon>Actinomycetes</taxon>
        <taxon>Micrococcales</taxon>
        <taxon>Microbacteriaceae</taxon>
        <taxon>Leucobacter</taxon>
    </lineage>
</organism>
<dbReference type="AlphaFoldDB" id="A0A6G8FGM0"/>
<sequence length="165" mass="18230">MSIEATGRVIRTARGVDLVLVRSLALPIDEAWEYLTVSDRTAEWFGAWDGDGRAGGSVRIRMAFEADGPPVRAQIIACEAPHHLELHTTTNDDGWELELHLEEDGDEDTVLRFVHHLDSAGGVGDIGPGWEYYLDLLVAATEGTEQPQFDQYYPAMSEAYLSQLG</sequence>
<evidence type="ECO:0000313" key="4">
    <source>
        <dbReference type="Proteomes" id="UP000501387"/>
    </source>
</evidence>
<dbReference type="Proteomes" id="UP000501387">
    <property type="component" value="Chromosome"/>
</dbReference>
<evidence type="ECO:0000313" key="3">
    <source>
        <dbReference type="EMBL" id="QIM15172.1"/>
    </source>
</evidence>
<reference evidence="3 4" key="1">
    <citation type="submission" date="2020-03" db="EMBL/GenBank/DDBJ databases">
        <title>Leucobacter sp. nov., isolated from beetles.</title>
        <authorList>
            <person name="Hyun D.-W."/>
            <person name="Bae J.-W."/>
        </authorList>
    </citation>
    <scope>NUCLEOTIDE SEQUENCE [LARGE SCALE GENOMIC DNA]</scope>
    <source>
        <strain evidence="3 4">HDW9B</strain>
    </source>
</reference>
<dbReference type="InterPro" id="IPR013538">
    <property type="entry name" value="ASHA1/2-like_C"/>
</dbReference>
<gene>
    <name evidence="3" type="ORF">G7067_00040</name>
</gene>
<protein>
    <submittedName>
        <fullName evidence="3">SRPBCC family protein</fullName>
    </submittedName>
</protein>
<evidence type="ECO:0000256" key="1">
    <source>
        <dbReference type="ARBA" id="ARBA00006817"/>
    </source>
</evidence>
<dbReference type="InterPro" id="IPR023393">
    <property type="entry name" value="START-like_dom_sf"/>
</dbReference>